<gene>
    <name evidence="3" type="ORF">OM076_20895</name>
</gene>
<reference evidence="3" key="1">
    <citation type="submission" date="2022-10" db="EMBL/GenBank/DDBJ databases">
        <title>The WGS of Solirubrobacter ginsenosidimutans DSM 21036.</title>
        <authorList>
            <person name="Jiang Z."/>
        </authorList>
    </citation>
    <scope>NUCLEOTIDE SEQUENCE</scope>
    <source>
        <strain evidence="3">DSM 21036</strain>
    </source>
</reference>
<keyword evidence="4" id="KW-1185">Reference proteome</keyword>
<accession>A0A9X3N0S1</accession>
<feature type="region of interest" description="Disordered" evidence="1">
    <location>
        <begin position="130"/>
        <end position="151"/>
    </location>
</feature>
<evidence type="ECO:0000256" key="1">
    <source>
        <dbReference type="SAM" id="MobiDB-lite"/>
    </source>
</evidence>
<comment type="caution">
    <text evidence="3">The sequence shown here is derived from an EMBL/GenBank/DDBJ whole genome shotgun (WGS) entry which is preliminary data.</text>
</comment>
<feature type="transmembrane region" description="Helical" evidence="2">
    <location>
        <begin position="46"/>
        <end position="68"/>
    </location>
</feature>
<dbReference type="EMBL" id="JAPDOD010000020">
    <property type="protein sequence ID" value="MDA0162743.1"/>
    <property type="molecule type" value="Genomic_DNA"/>
</dbReference>
<keyword evidence="2" id="KW-0812">Transmembrane</keyword>
<protein>
    <submittedName>
        <fullName evidence="3">Phage holin family protein</fullName>
    </submittedName>
</protein>
<dbReference type="AlphaFoldDB" id="A0A9X3N0S1"/>
<dbReference type="RefSeq" id="WP_270041980.1">
    <property type="nucleotide sequence ID" value="NZ_JAPDOD010000020.1"/>
</dbReference>
<proteinExistence type="predicted"/>
<keyword evidence="2" id="KW-1133">Transmembrane helix</keyword>
<evidence type="ECO:0000313" key="3">
    <source>
        <dbReference type="EMBL" id="MDA0162743.1"/>
    </source>
</evidence>
<feature type="transmembrane region" description="Helical" evidence="2">
    <location>
        <begin position="80"/>
        <end position="105"/>
    </location>
</feature>
<dbReference type="InterPro" id="IPR009937">
    <property type="entry name" value="Phage_holin_3_6"/>
</dbReference>
<feature type="compositionally biased region" description="Polar residues" evidence="1">
    <location>
        <begin position="142"/>
        <end position="151"/>
    </location>
</feature>
<keyword evidence="2" id="KW-0472">Membrane</keyword>
<sequence length="151" mass="15516">MTDPQISELGKAITEVSEKASLLVREEIALAKAELTEKATGLAKGAAVGAAAGVFILTGLIYFLHFVALGIAELLGSGAWLGYLIVSGTLFLLGGLAGFLAARFFKKGSPPTPTMAIEEAQLIKQTLTAPHPATPSGAVTPATPSNVEAKR</sequence>
<evidence type="ECO:0000313" key="4">
    <source>
        <dbReference type="Proteomes" id="UP001149140"/>
    </source>
</evidence>
<dbReference type="Proteomes" id="UP001149140">
    <property type="component" value="Unassembled WGS sequence"/>
</dbReference>
<organism evidence="3 4">
    <name type="scientific">Solirubrobacter ginsenosidimutans</name>
    <dbReference type="NCBI Taxonomy" id="490573"/>
    <lineage>
        <taxon>Bacteria</taxon>
        <taxon>Bacillati</taxon>
        <taxon>Actinomycetota</taxon>
        <taxon>Thermoleophilia</taxon>
        <taxon>Solirubrobacterales</taxon>
        <taxon>Solirubrobacteraceae</taxon>
        <taxon>Solirubrobacter</taxon>
    </lineage>
</organism>
<dbReference type="Pfam" id="PF07332">
    <property type="entry name" value="Phage_holin_3_6"/>
    <property type="match status" value="1"/>
</dbReference>
<name>A0A9X3N0S1_9ACTN</name>
<evidence type="ECO:0000256" key="2">
    <source>
        <dbReference type="SAM" id="Phobius"/>
    </source>
</evidence>